<evidence type="ECO:0000313" key="1">
    <source>
        <dbReference type="EMBL" id="CRL60142.1"/>
    </source>
</evidence>
<reference evidence="2" key="1">
    <citation type="submission" date="2015-06" db="EMBL/GenBank/DDBJ databases">
        <authorList>
            <person name="Urmite Genomes"/>
        </authorList>
    </citation>
    <scope>NUCLEOTIDE SEQUENCE [LARGE SCALE GENOMIC DNA]</scope>
    <source>
        <strain evidence="2">CSUR P1867</strain>
    </source>
</reference>
<dbReference type="RefSeq" id="WP_071233504.1">
    <property type="nucleotide sequence ID" value="NZ_CVRY01000002.1"/>
</dbReference>
<dbReference type="Proteomes" id="UP000183920">
    <property type="component" value="Unassembled WGS sequence"/>
</dbReference>
<dbReference type="EMBL" id="CVRY01000002">
    <property type="protein sequence ID" value="CRL60142.1"/>
    <property type="molecule type" value="Genomic_DNA"/>
</dbReference>
<accession>A0A0G4Q2J2</accession>
<evidence type="ECO:0000313" key="2">
    <source>
        <dbReference type="Proteomes" id="UP000183920"/>
    </source>
</evidence>
<organism evidence="1 2">
    <name type="scientific">Proteus penneri</name>
    <dbReference type="NCBI Taxonomy" id="102862"/>
    <lineage>
        <taxon>Bacteria</taxon>
        <taxon>Pseudomonadati</taxon>
        <taxon>Pseudomonadota</taxon>
        <taxon>Gammaproteobacteria</taxon>
        <taxon>Enterobacterales</taxon>
        <taxon>Morganellaceae</taxon>
        <taxon>Proteus</taxon>
    </lineage>
</organism>
<dbReference type="AlphaFoldDB" id="A0A0G4Q2J2"/>
<protein>
    <submittedName>
        <fullName evidence="1">Uncharacterized protein</fullName>
    </submittedName>
</protein>
<proteinExistence type="predicted"/>
<name>A0A0G4Q2J2_9GAMM</name>
<gene>
    <name evidence="1" type="ORF">BN1804_00773</name>
</gene>
<sequence length="69" mass="7578">MQFKLTSVRSVNRSDESNKLEVGLIGSDGSVHNFDIDTAGKNVMNLTLRDIEKLAIQYAKNSFANCTNG</sequence>